<dbReference type="RefSeq" id="WP_085210403.1">
    <property type="nucleotide sequence ID" value="NZ_FXAM01000001.1"/>
</dbReference>
<dbReference type="InterPro" id="IPR046346">
    <property type="entry name" value="Aminoacid_DH-like_N_sf"/>
</dbReference>
<feature type="domain" description="Shikimate dehydrogenase substrate binding N-terminal" evidence="10">
    <location>
        <begin position="9"/>
        <end position="91"/>
    </location>
</feature>
<dbReference type="AlphaFoldDB" id="A0A1Y6CZT1"/>
<dbReference type="EC" id="1.1.1.25" evidence="2 8"/>
<feature type="binding site" evidence="8">
    <location>
        <position position="220"/>
    </location>
    <ligand>
        <name>shikimate</name>
        <dbReference type="ChEBI" id="CHEBI:36208"/>
    </ligand>
</feature>
<dbReference type="GO" id="GO:0050661">
    <property type="term" value="F:NADP binding"/>
    <property type="evidence" value="ECO:0007669"/>
    <property type="project" value="InterPro"/>
</dbReference>
<feature type="binding site" evidence="8">
    <location>
        <begin position="130"/>
        <end position="134"/>
    </location>
    <ligand>
        <name>NADP(+)</name>
        <dbReference type="ChEBI" id="CHEBI:58349"/>
    </ligand>
</feature>
<protein>
    <recommendedName>
        <fullName evidence="2 8">Shikimate dehydrogenase (NADP(+))</fullName>
        <shortName evidence="8">SDH</shortName>
        <ecNumber evidence="2 8">1.1.1.25</ecNumber>
    </recommendedName>
</protein>
<dbReference type="FunFam" id="3.40.50.10860:FF:000006">
    <property type="entry name" value="Shikimate dehydrogenase (NADP(+))"/>
    <property type="match status" value="1"/>
</dbReference>
<dbReference type="Pfam" id="PF01488">
    <property type="entry name" value="Shikimate_DH"/>
    <property type="match status" value="1"/>
</dbReference>
<dbReference type="Gene3D" id="3.40.50.10860">
    <property type="entry name" value="Leucine Dehydrogenase, chain A, domain 1"/>
    <property type="match status" value="1"/>
</dbReference>
<dbReference type="NCBIfam" id="NF001310">
    <property type="entry name" value="PRK00258.1-2"/>
    <property type="match status" value="1"/>
</dbReference>
<keyword evidence="4 8" id="KW-0521">NADP</keyword>
<keyword evidence="13" id="KW-1185">Reference proteome</keyword>
<feature type="binding site" evidence="8">
    <location>
        <begin position="154"/>
        <end position="159"/>
    </location>
    <ligand>
        <name>NADP(+)</name>
        <dbReference type="ChEBI" id="CHEBI:58349"/>
    </ligand>
</feature>
<dbReference type="InterPro" id="IPR006151">
    <property type="entry name" value="Shikm_DH/Glu-tRNA_Rdtase"/>
</dbReference>
<dbReference type="PANTHER" id="PTHR21089">
    <property type="entry name" value="SHIKIMATE DEHYDROGENASE"/>
    <property type="match status" value="1"/>
</dbReference>
<comment type="subunit">
    <text evidence="8">Homodimer.</text>
</comment>
<dbReference type="GO" id="GO:0004764">
    <property type="term" value="F:shikimate 3-dehydrogenase (NADP+) activity"/>
    <property type="evidence" value="ECO:0007669"/>
    <property type="project" value="UniProtKB-UniRule"/>
</dbReference>
<dbReference type="InterPro" id="IPR036291">
    <property type="entry name" value="NAD(P)-bd_dom_sf"/>
</dbReference>
<proteinExistence type="inferred from homology"/>
<dbReference type="GO" id="GO:0009423">
    <property type="term" value="P:chorismate biosynthetic process"/>
    <property type="evidence" value="ECO:0007669"/>
    <property type="project" value="UniProtKB-UniRule"/>
</dbReference>
<dbReference type="Pfam" id="PF18317">
    <property type="entry name" value="SDH_C"/>
    <property type="match status" value="1"/>
</dbReference>
<comment type="pathway">
    <text evidence="1 8">Metabolic intermediate biosynthesis; chorismate biosynthesis; chorismate from D-erythrose 4-phosphate and phosphoenolpyruvate: step 4/7.</text>
</comment>
<dbReference type="Gene3D" id="3.40.50.720">
    <property type="entry name" value="NAD(P)-binding Rossmann-like Domain"/>
    <property type="match status" value="1"/>
</dbReference>
<dbReference type="GO" id="GO:0009073">
    <property type="term" value="P:aromatic amino acid family biosynthetic process"/>
    <property type="evidence" value="ECO:0007669"/>
    <property type="project" value="UniProtKB-KW"/>
</dbReference>
<dbReference type="Pfam" id="PF08501">
    <property type="entry name" value="Shikimate_dh_N"/>
    <property type="match status" value="1"/>
</dbReference>
<evidence type="ECO:0000256" key="8">
    <source>
        <dbReference type="HAMAP-Rule" id="MF_00222"/>
    </source>
</evidence>
<dbReference type="EMBL" id="FXAM01000001">
    <property type="protein sequence ID" value="SMF93654.1"/>
    <property type="molecule type" value="Genomic_DNA"/>
</dbReference>
<feature type="binding site" evidence="8">
    <location>
        <position position="242"/>
    </location>
    <ligand>
        <name>NADP(+)</name>
        <dbReference type="ChEBI" id="CHEBI:58349"/>
    </ligand>
</feature>
<evidence type="ECO:0000256" key="4">
    <source>
        <dbReference type="ARBA" id="ARBA00022857"/>
    </source>
</evidence>
<keyword evidence="6 8" id="KW-0057">Aromatic amino acid biosynthesis</keyword>
<evidence type="ECO:0000256" key="5">
    <source>
        <dbReference type="ARBA" id="ARBA00023002"/>
    </source>
</evidence>
<name>A0A1Y6CZT1_9GAMM</name>
<organism evidence="12 13">
    <name type="scientific">Methylomagnum ishizawai</name>
    <dbReference type="NCBI Taxonomy" id="1760988"/>
    <lineage>
        <taxon>Bacteria</taxon>
        <taxon>Pseudomonadati</taxon>
        <taxon>Pseudomonadota</taxon>
        <taxon>Gammaproteobacteria</taxon>
        <taxon>Methylococcales</taxon>
        <taxon>Methylococcaceae</taxon>
        <taxon>Methylomagnum</taxon>
    </lineage>
</organism>
<evidence type="ECO:0000256" key="1">
    <source>
        <dbReference type="ARBA" id="ARBA00004871"/>
    </source>
</evidence>
<dbReference type="CDD" id="cd01065">
    <property type="entry name" value="NAD_bind_Shikimate_DH"/>
    <property type="match status" value="1"/>
</dbReference>
<dbReference type="InterPro" id="IPR013708">
    <property type="entry name" value="Shikimate_DH-bd_N"/>
</dbReference>
<dbReference type="UniPathway" id="UPA00053">
    <property type="reaction ID" value="UER00087"/>
</dbReference>
<feature type="domain" description="SDH C-terminal" evidence="11">
    <location>
        <begin position="242"/>
        <end position="271"/>
    </location>
</feature>
<dbReference type="OrthoDB" id="9776868at2"/>
<feature type="binding site" evidence="8">
    <location>
        <position position="105"/>
    </location>
    <ligand>
        <name>shikimate</name>
        <dbReference type="ChEBI" id="CHEBI:36208"/>
    </ligand>
</feature>
<feature type="binding site" evidence="8">
    <location>
        <position position="249"/>
    </location>
    <ligand>
        <name>shikimate</name>
        <dbReference type="ChEBI" id="CHEBI:36208"/>
    </ligand>
</feature>
<evidence type="ECO:0000313" key="12">
    <source>
        <dbReference type="EMBL" id="SMF93654.1"/>
    </source>
</evidence>
<dbReference type="GO" id="GO:0019632">
    <property type="term" value="P:shikimate metabolic process"/>
    <property type="evidence" value="ECO:0007669"/>
    <property type="project" value="InterPro"/>
</dbReference>
<evidence type="ECO:0000256" key="3">
    <source>
        <dbReference type="ARBA" id="ARBA00022605"/>
    </source>
</evidence>
<gene>
    <name evidence="8" type="primary">aroE</name>
    <name evidence="12" type="ORF">SAMN02949497_0941</name>
</gene>
<evidence type="ECO:0000256" key="6">
    <source>
        <dbReference type="ARBA" id="ARBA00023141"/>
    </source>
</evidence>
<dbReference type="NCBIfam" id="TIGR00507">
    <property type="entry name" value="aroE"/>
    <property type="match status" value="1"/>
</dbReference>
<dbReference type="STRING" id="1760988.SAMN02949497_0941"/>
<feature type="binding site" evidence="8">
    <location>
        <position position="89"/>
    </location>
    <ligand>
        <name>shikimate</name>
        <dbReference type="ChEBI" id="CHEBI:36208"/>
    </ligand>
</feature>
<dbReference type="SUPFAM" id="SSF53223">
    <property type="entry name" value="Aminoacid dehydrogenase-like, N-terminal domain"/>
    <property type="match status" value="1"/>
</dbReference>
<feature type="binding site" evidence="8">
    <location>
        <position position="64"/>
    </location>
    <ligand>
        <name>shikimate</name>
        <dbReference type="ChEBI" id="CHEBI:36208"/>
    </ligand>
</feature>
<feature type="domain" description="Quinate/shikimate 5-dehydrogenase/glutamyl-tRNA reductase" evidence="9">
    <location>
        <begin position="121"/>
        <end position="195"/>
    </location>
</feature>
<dbReference type="InterPro" id="IPR022893">
    <property type="entry name" value="Shikimate_DH_fam"/>
</dbReference>
<evidence type="ECO:0000259" key="9">
    <source>
        <dbReference type="Pfam" id="PF01488"/>
    </source>
</evidence>
<comment type="function">
    <text evidence="8">Involved in the biosynthesis of the chorismate, which leads to the biosynthesis of aromatic amino acids. Catalyzes the reversible NADPH linked reduction of 3-dehydroshikimate (DHSA) to yield shikimate (SA).</text>
</comment>
<comment type="similarity">
    <text evidence="8">Belongs to the shikimate dehydrogenase family.</text>
</comment>
<dbReference type="InterPro" id="IPR041121">
    <property type="entry name" value="SDH_C"/>
</dbReference>
<evidence type="ECO:0000256" key="2">
    <source>
        <dbReference type="ARBA" id="ARBA00012962"/>
    </source>
</evidence>
<dbReference type="HAMAP" id="MF_00222">
    <property type="entry name" value="Shikimate_DH_AroE"/>
    <property type="match status" value="1"/>
</dbReference>
<evidence type="ECO:0000313" key="13">
    <source>
        <dbReference type="Proteomes" id="UP000192923"/>
    </source>
</evidence>
<evidence type="ECO:0000256" key="7">
    <source>
        <dbReference type="ARBA" id="ARBA00049442"/>
    </source>
</evidence>
<dbReference type="GO" id="GO:0008652">
    <property type="term" value="P:amino acid biosynthetic process"/>
    <property type="evidence" value="ECO:0007669"/>
    <property type="project" value="UniProtKB-KW"/>
</dbReference>
<accession>A0A1Y6CZT1</accession>
<keyword evidence="5 8" id="KW-0560">Oxidoreductase</keyword>
<feature type="binding site" evidence="8">
    <location>
        <position position="80"/>
    </location>
    <ligand>
        <name>NADP(+)</name>
        <dbReference type="ChEBI" id="CHEBI:58349"/>
    </ligand>
</feature>
<sequence length="279" mass="28682">MPQIDRYAVFGHPIGHSQSPRIHTLFAAQTGQVLTYAAQDVPAEDFETAAREFFVTGGKGLNCTVPLKELAFAWTDQLSERAVQAKAVNTLALRPDGAVFGDNTDGEGLVRDLTGNLGLGIEGRRILLLGAGGAGRGVLAPLLALAPERLVIANRTVAKAEILAGEFGDLGPVVGCGFADLAGESFDLILNATAASLGGEVPDLPGGLLAAGGSCYDLAYGKEPTSFVRWGKAAGAALSMDGIGMLVEQAAAAFELWRGVRPATRSVIAALNAGRGLAA</sequence>
<reference evidence="12 13" key="1">
    <citation type="submission" date="2016-12" db="EMBL/GenBank/DDBJ databases">
        <authorList>
            <person name="Song W.-J."/>
            <person name="Kurnit D.M."/>
        </authorList>
    </citation>
    <scope>NUCLEOTIDE SEQUENCE [LARGE SCALE GENOMIC DNA]</scope>
    <source>
        <strain evidence="12 13">175</strain>
    </source>
</reference>
<dbReference type="PANTHER" id="PTHR21089:SF1">
    <property type="entry name" value="BIFUNCTIONAL 3-DEHYDROQUINATE DEHYDRATASE_SHIKIMATE DEHYDROGENASE, CHLOROPLASTIC"/>
    <property type="match status" value="1"/>
</dbReference>
<feature type="binding site" evidence="8">
    <location>
        <position position="218"/>
    </location>
    <ligand>
        <name>NADP(+)</name>
        <dbReference type="ChEBI" id="CHEBI:58349"/>
    </ligand>
</feature>
<feature type="active site" description="Proton acceptor" evidence="8">
    <location>
        <position position="68"/>
    </location>
</feature>
<dbReference type="SUPFAM" id="SSF51735">
    <property type="entry name" value="NAD(P)-binding Rossmann-fold domains"/>
    <property type="match status" value="1"/>
</dbReference>
<comment type="catalytic activity">
    <reaction evidence="7 8">
        <text>shikimate + NADP(+) = 3-dehydroshikimate + NADPH + H(+)</text>
        <dbReference type="Rhea" id="RHEA:17737"/>
        <dbReference type="ChEBI" id="CHEBI:15378"/>
        <dbReference type="ChEBI" id="CHEBI:16630"/>
        <dbReference type="ChEBI" id="CHEBI:36208"/>
        <dbReference type="ChEBI" id="CHEBI:57783"/>
        <dbReference type="ChEBI" id="CHEBI:58349"/>
        <dbReference type="EC" id="1.1.1.25"/>
    </reaction>
</comment>
<keyword evidence="3 8" id="KW-0028">Amino-acid biosynthesis</keyword>
<dbReference type="Proteomes" id="UP000192923">
    <property type="component" value="Unassembled WGS sequence"/>
</dbReference>
<feature type="binding site" evidence="8">
    <location>
        <begin position="17"/>
        <end position="19"/>
    </location>
    <ligand>
        <name>shikimate</name>
        <dbReference type="ChEBI" id="CHEBI:36208"/>
    </ligand>
</feature>
<dbReference type="GO" id="GO:0005829">
    <property type="term" value="C:cytosol"/>
    <property type="evidence" value="ECO:0007669"/>
    <property type="project" value="TreeGrafter"/>
</dbReference>
<dbReference type="InterPro" id="IPR011342">
    <property type="entry name" value="Shikimate_DH"/>
</dbReference>
<evidence type="ECO:0000259" key="10">
    <source>
        <dbReference type="Pfam" id="PF08501"/>
    </source>
</evidence>
<evidence type="ECO:0000259" key="11">
    <source>
        <dbReference type="Pfam" id="PF18317"/>
    </source>
</evidence>